<organism evidence="2 3">
    <name type="scientific">Elysia crispata</name>
    <name type="common">lettuce slug</name>
    <dbReference type="NCBI Taxonomy" id="231223"/>
    <lineage>
        <taxon>Eukaryota</taxon>
        <taxon>Metazoa</taxon>
        <taxon>Spiralia</taxon>
        <taxon>Lophotrochozoa</taxon>
        <taxon>Mollusca</taxon>
        <taxon>Gastropoda</taxon>
        <taxon>Heterobranchia</taxon>
        <taxon>Euthyneura</taxon>
        <taxon>Panpulmonata</taxon>
        <taxon>Sacoglossa</taxon>
        <taxon>Placobranchoidea</taxon>
        <taxon>Plakobranchidae</taxon>
        <taxon>Elysia</taxon>
    </lineage>
</organism>
<gene>
    <name evidence="2" type="ORF">RRG08_039614</name>
</gene>
<feature type="chain" id="PRO_5042010956" evidence="1">
    <location>
        <begin position="20"/>
        <end position="365"/>
    </location>
</feature>
<evidence type="ECO:0000256" key="1">
    <source>
        <dbReference type="SAM" id="SignalP"/>
    </source>
</evidence>
<name>A0AAE1CV71_9GAST</name>
<keyword evidence="1" id="KW-0732">Signal</keyword>
<evidence type="ECO:0000313" key="2">
    <source>
        <dbReference type="EMBL" id="KAK3738203.1"/>
    </source>
</evidence>
<keyword evidence="3" id="KW-1185">Reference proteome</keyword>
<protein>
    <submittedName>
        <fullName evidence="2">Uncharacterized protein</fullName>
    </submittedName>
</protein>
<sequence length="365" mass="40241">MAFIRCSVLVILMAIVTLAMKKGDKDVKCVQITLKSIYGKPESKVVVDKDNAPQKIKDISVWDQISALKCVDGINFFHYSHFLIVKGGCAATFKVCYEKTPVVTTAAPLTTIQPGCTKVRLLSRVARPVSKDVGGTVSSMRLLQNLHTKVLCEEGVNFRFEGSTVFAELGCRGDFEVCTGAAALTTPASELTCKKVIVRSTRKKPGQARITDSKGQPADLESVTLVRQISSTIPCKERVNYFVFGSFIITKQGCQACFRVCYKNMPTTAVPLTTTPLPDNCKQYKVLRPVRKLVRDSNNRPVKVTSVLLVKEISKHVCRKGINYFYRRSLFVANGGCKGIFKVFFEAVTTPAPLTTQEPGDICFN</sequence>
<comment type="caution">
    <text evidence="2">The sequence shown here is derived from an EMBL/GenBank/DDBJ whole genome shotgun (WGS) entry which is preliminary data.</text>
</comment>
<dbReference type="AlphaFoldDB" id="A0AAE1CV71"/>
<evidence type="ECO:0000313" key="3">
    <source>
        <dbReference type="Proteomes" id="UP001283361"/>
    </source>
</evidence>
<dbReference type="InterPro" id="IPR021381">
    <property type="entry name" value="DUF3011"/>
</dbReference>
<dbReference type="Pfam" id="PF11218">
    <property type="entry name" value="DUF3011"/>
    <property type="match status" value="1"/>
</dbReference>
<accession>A0AAE1CV71</accession>
<dbReference type="Proteomes" id="UP001283361">
    <property type="component" value="Unassembled WGS sequence"/>
</dbReference>
<feature type="signal peptide" evidence="1">
    <location>
        <begin position="1"/>
        <end position="19"/>
    </location>
</feature>
<reference evidence="2" key="1">
    <citation type="journal article" date="2023" name="G3 (Bethesda)">
        <title>A reference genome for the long-term kleptoplast-retaining sea slug Elysia crispata morphotype clarki.</title>
        <authorList>
            <person name="Eastman K.E."/>
            <person name="Pendleton A.L."/>
            <person name="Shaikh M.A."/>
            <person name="Suttiyut T."/>
            <person name="Ogas R."/>
            <person name="Tomko P."/>
            <person name="Gavelis G."/>
            <person name="Widhalm J.R."/>
            <person name="Wisecaver J.H."/>
        </authorList>
    </citation>
    <scope>NUCLEOTIDE SEQUENCE</scope>
    <source>
        <strain evidence="2">ECLA1</strain>
    </source>
</reference>
<dbReference type="EMBL" id="JAWDGP010006599">
    <property type="protein sequence ID" value="KAK3738203.1"/>
    <property type="molecule type" value="Genomic_DNA"/>
</dbReference>
<proteinExistence type="predicted"/>